<evidence type="ECO:0000313" key="3">
    <source>
        <dbReference type="EMBL" id="GFO08866.1"/>
    </source>
</evidence>
<dbReference type="PANTHER" id="PTHR33064">
    <property type="entry name" value="POL PROTEIN"/>
    <property type="match status" value="1"/>
</dbReference>
<dbReference type="Gene3D" id="3.30.70.270">
    <property type="match status" value="2"/>
</dbReference>
<dbReference type="CDD" id="cd09274">
    <property type="entry name" value="RNase_HI_RT_Ty3"/>
    <property type="match status" value="1"/>
</dbReference>
<dbReference type="PANTHER" id="PTHR33064:SF29">
    <property type="entry name" value="PEPTIDASE A2 DOMAIN-CONTAINING PROTEIN-RELATED"/>
    <property type="match status" value="1"/>
</dbReference>
<name>A0AAV4AQL7_9GAST</name>
<sequence>MVLDNCLTDLVLGNNIKHNPGRFEKKKDQNSEGDDDEEKSNRAAAPMVTRSKTKKDNNIKEEEKPNGKETKDNQQKPTETQRAIQKELNSMLEQDIIRPSTSPYCSPITVVNKPDGSIRLCIDFRKLDSITEFDNEPIPQLEEIMTRVHRAKYFSKLDMTKGYFQIPREENSKKYTAFQTSMGLMEFNYLPFGLSTTAPSFNRAMSRTLQGLPFVASYFDDILILSDSWKEHVQHINQTLETLGKANFTVKPSKCMLGSKEINFLGHVVSHGLIKPDPQKTEKILNLQRPKTKKDVRKICGLANYYRRFIPFFANIMAPLTNLTRASFPNTVIWTAECERAFNGLKQAMSSNPVLILPDLNKQFVVRSDASSKAIGAVLLQEKDGILRPISYVSRKLLDREQNYPICEKECLGVVFALHKFARYLMMRKFLLQVDSKVLTVMKINKSLNPRLLR</sequence>
<evidence type="ECO:0000313" key="4">
    <source>
        <dbReference type="Proteomes" id="UP000735302"/>
    </source>
</evidence>
<dbReference type="CDD" id="cd01647">
    <property type="entry name" value="RT_LTR"/>
    <property type="match status" value="1"/>
</dbReference>
<keyword evidence="4" id="KW-1185">Reference proteome</keyword>
<dbReference type="Proteomes" id="UP000735302">
    <property type="component" value="Unassembled WGS sequence"/>
</dbReference>
<dbReference type="InterPro" id="IPR041577">
    <property type="entry name" value="RT_RNaseH_2"/>
</dbReference>
<evidence type="ECO:0000259" key="2">
    <source>
        <dbReference type="PROSITE" id="PS50878"/>
    </source>
</evidence>
<dbReference type="FunFam" id="3.10.20.370:FF:000001">
    <property type="entry name" value="Retrovirus-related Pol polyprotein from transposon 17.6-like protein"/>
    <property type="match status" value="1"/>
</dbReference>
<comment type="caution">
    <text evidence="3">The sequence shown here is derived from an EMBL/GenBank/DDBJ whole genome shotgun (WGS) entry which is preliminary data.</text>
</comment>
<dbReference type="SUPFAM" id="SSF56672">
    <property type="entry name" value="DNA/RNA polymerases"/>
    <property type="match status" value="1"/>
</dbReference>
<dbReference type="Gene3D" id="3.10.10.10">
    <property type="entry name" value="HIV Type 1 Reverse Transcriptase, subunit A, domain 1"/>
    <property type="match status" value="1"/>
</dbReference>
<feature type="region of interest" description="Disordered" evidence="1">
    <location>
        <begin position="13"/>
        <end position="80"/>
    </location>
</feature>
<proteinExistence type="predicted"/>
<evidence type="ECO:0000256" key="1">
    <source>
        <dbReference type="SAM" id="MobiDB-lite"/>
    </source>
</evidence>
<dbReference type="EMBL" id="BLXT01004003">
    <property type="protein sequence ID" value="GFO08866.1"/>
    <property type="molecule type" value="Genomic_DNA"/>
</dbReference>
<dbReference type="FunFam" id="3.30.70.270:FF:000020">
    <property type="entry name" value="Transposon Tf2-6 polyprotein-like Protein"/>
    <property type="match status" value="1"/>
</dbReference>
<accession>A0AAV4AQL7</accession>
<feature type="compositionally biased region" description="Basic and acidic residues" evidence="1">
    <location>
        <begin position="21"/>
        <end position="30"/>
    </location>
</feature>
<gene>
    <name evidence="3" type="ORF">PoB_003537100</name>
</gene>
<dbReference type="PROSITE" id="PS50878">
    <property type="entry name" value="RT_POL"/>
    <property type="match status" value="1"/>
</dbReference>
<dbReference type="InterPro" id="IPR043128">
    <property type="entry name" value="Rev_trsase/Diguanyl_cyclase"/>
</dbReference>
<dbReference type="AlphaFoldDB" id="A0AAV4AQL7"/>
<dbReference type="Pfam" id="PF00078">
    <property type="entry name" value="RVT_1"/>
    <property type="match status" value="1"/>
</dbReference>
<organism evidence="3 4">
    <name type="scientific">Plakobranchus ocellatus</name>
    <dbReference type="NCBI Taxonomy" id="259542"/>
    <lineage>
        <taxon>Eukaryota</taxon>
        <taxon>Metazoa</taxon>
        <taxon>Spiralia</taxon>
        <taxon>Lophotrochozoa</taxon>
        <taxon>Mollusca</taxon>
        <taxon>Gastropoda</taxon>
        <taxon>Heterobranchia</taxon>
        <taxon>Euthyneura</taxon>
        <taxon>Panpulmonata</taxon>
        <taxon>Sacoglossa</taxon>
        <taxon>Placobranchoidea</taxon>
        <taxon>Plakobranchidae</taxon>
        <taxon>Plakobranchus</taxon>
    </lineage>
</organism>
<dbReference type="InterPro" id="IPR051320">
    <property type="entry name" value="Viral_Replic_Matur_Polypro"/>
</dbReference>
<dbReference type="InterPro" id="IPR000477">
    <property type="entry name" value="RT_dom"/>
</dbReference>
<dbReference type="Pfam" id="PF17919">
    <property type="entry name" value="RT_RNaseH_2"/>
    <property type="match status" value="1"/>
</dbReference>
<reference evidence="3 4" key="1">
    <citation type="journal article" date="2021" name="Elife">
        <title>Chloroplast acquisition without the gene transfer in kleptoplastic sea slugs, Plakobranchus ocellatus.</title>
        <authorList>
            <person name="Maeda T."/>
            <person name="Takahashi S."/>
            <person name="Yoshida T."/>
            <person name="Shimamura S."/>
            <person name="Takaki Y."/>
            <person name="Nagai Y."/>
            <person name="Toyoda A."/>
            <person name="Suzuki Y."/>
            <person name="Arimoto A."/>
            <person name="Ishii H."/>
            <person name="Satoh N."/>
            <person name="Nishiyama T."/>
            <person name="Hasebe M."/>
            <person name="Maruyama T."/>
            <person name="Minagawa J."/>
            <person name="Obokata J."/>
            <person name="Shigenobu S."/>
        </authorList>
    </citation>
    <scope>NUCLEOTIDE SEQUENCE [LARGE SCALE GENOMIC DNA]</scope>
</reference>
<feature type="compositionally biased region" description="Basic and acidic residues" evidence="1">
    <location>
        <begin position="54"/>
        <end position="74"/>
    </location>
</feature>
<protein>
    <submittedName>
        <fullName evidence="3">Polyprotein</fullName>
    </submittedName>
</protein>
<feature type="domain" description="Reverse transcriptase" evidence="2">
    <location>
        <begin position="92"/>
        <end position="269"/>
    </location>
</feature>
<dbReference type="InterPro" id="IPR043502">
    <property type="entry name" value="DNA/RNA_pol_sf"/>
</dbReference>